<evidence type="ECO:0000313" key="2">
    <source>
        <dbReference type="EMBL" id="KAF2659033.1"/>
    </source>
</evidence>
<feature type="compositionally biased region" description="Basic residues" evidence="1">
    <location>
        <begin position="220"/>
        <end position="230"/>
    </location>
</feature>
<organism evidence="2 3">
    <name type="scientific">Lophiostoma macrostomum CBS 122681</name>
    <dbReference type="NCBI Taxonomy" id="1314788"/>
    <lineage>
        <taxon>Eukaryota</taxon>
        <taxon>Fungi</taxon>
        <taxon>Dikarya</taxon>
        <taxon>Ascomycota</taxon>
        <taxon>Pezizomycotina</taxon>
        <taxon>Dothideomycetes</taxon>
        <taxon>Pleosporomycetidae</taxon>
        <taxon>Pleosporales</taxon>
        <taxon>Lophiostomataceae</taxon>
        <taxon>Lophiostoma</taxon>
    </lineage>
</organism>
<feature type="region of interest" description="Disordered" evidence="1">
    <location>
        <begin position="150"/>
        <end position="251"/>
    </location>
</feature>
<dbReference type="EMBL" id="MU004310">
    <property type="protein sequence ID" value="KAF2659033.1"/>
    <property type="molecule type" value="Genomic_DNA"/>
</dbReference>
<accession>A0A6A6TJ95</accession>
<feature type="compositionally biased region" description="Polar residues" evidence="1">
    <location>
        <begin position="190"/>
        <end position="200"/>
    </location>
</feature>
<evidence type="ECO:0000256" key="1">
    <source>
        <dbReference type="SAM" id="MobiDB-lite"/>
    </source>
</evidence>
<feature type="compositionally biased region" description="Low complexity" evidence="1">
    <location>
        <begin position="207"/>
        <end position="216"/>
    </location>
</feature>
<dbReference type="Proteomes" id="UP000799324">
    <property type="component" value="Unassembled WGS sequence"/>
</dbReference>
<keyword evidence="3" id="KW-1185">Reference proteome</keyword>
<proteinExistence type="predicted"/>
<protein>
    <submittedName>
        <fullName evidence="2">Uncharacterized protein</fullName>
    </submittedName>
</protein>
<evidence type="ECO:0000313" key="3">
    <source>
        <dbReference type="Proteomes" id="UP000799324"/>
    </source>
</evidence>
<name>A0A6A6TJ95_9PLEO</name>
<dbReference type="OrthoDB" id="3562540at2759"/>
<gene>
    <name evidence="2" type="ORF">K491DRAFT_689645</name>
</gene>
<reference evidence="2" key="1">
    <citation type="journal article" date="2020" name="Stud. Mycol.">
        <title>101 Dothideomycetes genomes: a test case for predicting lifestyles and emergence of pathogens.</title>
        <authorList>
            <person name="Haridas S."/>
            <person name="Albert R."/>
            <person name="Binder M."/>
            <person name="Bloem J."/>
            <person name="Labutti K."/>
            <person name="Salamov A."/>
            <person name="Andreopoulos B."/>
            <person name="Baker S."/>
            <person name="Barry K."/>
            <person name="Bills G."/>
            <person name="Bluhm B."/>
            <person name="Cannon C."/>
            <person name="Castanera R."/>
            <person name="Culley D."/>
            <person name="Daum C."/>
            <person name="Ezra D."/>
            <person name="Gonzalez J."/>
            <person name="Henrissat B."/>
            <person name="Kuo A."/>
            <person name="Liang C."/>
            <person name="Lipzen A."/>
            <person name="Lutzoni F."/>
            <person name="Magnuson J."/>
            <person name="Mondo S."/>
            <person name="Nolan M."/>
            <person name="Ohm R."/>
            <person name="Pangilinan J."/>
            <person name="Park H.-J."/>
            <person name="Ramirez L."/>
            <person name="Alfaro M."/>
            <person name="Sun H."/>
            <person name="Tritt A."/>
            <person name="Yoshinaga Y."/>
            <person name="Zwiers L.-H."/>
            <person name="Turgeon B."/>
            <person name="Goodwin S."/>
            <person name="Spatafora J."/>
            <person name="Crous P."/>
            <person name="Grigoriev I."/>
        </authorList>
    </citation>
    <scope>NUCLEOTIDE SEQUENCE</scope>
    <source>
        <strain evidence="2">CBS 122681</strain>
    </source>
</reference>
<sequence length="317" mass="34786">MSGLELVGAVAAAAQILSSVGALIQMSFELRRRIRHGPRTIQGFANHLDALISVLDFIRSRTSLQQEGIQTYICGLHERVGVIDTTLKKRLGYFKGSICRRTLIAIFEVKAEREVIRSFEALDRDKSNLLLFIAATTHENVHRVAVMTSREVQPSAISERSPAVDPRGARLQPQAMETTDVSESFEEMEITTTSNDTGSHAQLARLSSSSQQSSQQPVSRFRRISRRISRSSRSDQAPTSEGSPSPPDDGAAYQVKNVGNNQFGGQTRYVGGSDCKLNGTPGQETLVKLSQGRIYNGGKNMFKKKTTYIGGNNVVLK</sequence>
<dbReference type="AlphaFoldDB" id="A0A6A6TJ95"/>